<reference evidence="3" key="1">
    <citation type="submission" date="2025-08" db="UniProtKB">
        <authorList>
            <consortium name="RefSeq"/>
        </authorList>
    </citation>
    <scope>IDENTIFICATION</scope>
</reference>
<protein>
    <submittedName>
        <fullName evidence="3">Uncharacterized protein LOC125178803</fullName>
    </submittedName>
</protein>
<proteinExistence type="predicted"/>
<evidence type="ECO:0000313" key="3">
    <source>
        <dbReference type="RefSeq" id="XP_047739414.1"/>
    </source>
</evidence>
<keyword evidence="2" id="KW-1185">Reference proteome</keyword>
<feature type="compositionally biased region" description="Low complexity" evidence="1">
    <location>
        <begin position="69"/>
        <end position="78"/>
    </location>
</feature>
<feature type="region of interest" description="Disordered" evidence="1">
    <location>
        <begin position="62"/>
        <end position="116"/>
    </location>
</feature>
<evidence type="ECO:0000313" key="2">
    <source>
        <dbReference type="Proteomes" id="UP000694843"/>
    </source>
</evidence>
<feature type="non-terminal residue" evidence="3">
    <location>
        <position position="152"/>
    </location>
</feature>
<sequence>MPELLADTLHDQCLDHLDVLVQRVWDVTRYCRHSDPSVCAAAAVLVGKYLRAAALNSVTHECSFPPASPSLSPTRSGSPPSPPPAGETMTAAGMDGEEAGGAEKTPNVGEGSGEDVNSAYLDFNDPIIGAAPLLGLLREVLESSSAVAARGA</sequence>
<name>A0A979FTL7_HYAAZ</name>
<organism evidence="2 3">
    <name type="scientific">Hyalella azteca</name>
    <name type="common">Amphipod</name>
    <dbReference type="NCBI Taxonomy" id="294128"/>
    <lineage>
        <taxon>Eukaryota</taxon>
        <taxon>Metazoa</taxon>
        <taxon>Ecdysozoa</taxon>
        <taxon>Arthropoda</taxon>
        <taxon>Crustacea</taxon>
        <taxon>Multicrustacea</taxon>
        <taxon>Malacostraca</taxon>
        <taxon>Eumalacostraca</taxon>
        <taxon>Peracarida</taxon>
        <taxon>Amphipoda</taxon>
        <taxon>Senticaudata</taxon>
        <taxon>Talitrida</taxon>
        <taxon>Talitroidea</taxon>
        <taxon>Hyalellidae</taxon>
        <taxon>Hyalella</taxon>
    </lineage>
</organism>
<accession>A0A979FTL7</accession>
<gene>
    <name evidence="3" type="primary">LOC125178803</name>
</gene>
<dbReference type="KEGG" id="hazt:125178803"/>
<dbReference type="Proteomes" id="UP000694843">
    <property type="component" value="Unplaced"/>
</dbReference>
<dbReference type="GeneID" id="125178803"/>
<dbReference type="AlphaFoldDB" id="A0A979FTL7"/>
<evidence type="ECO:0000256" key="1">
    <source>
        <dbReference type="SAM" id="MobiDB-lite"/>
    </source>
</evidence>
<dbReference type="RefSeq" id="XP_047739414.1">
    <property type="nucleotide sequence ID" value="XM_047883458.1"/>
</dbReference>